<name>A0A9X4EMI9_9FLAO</name>
<keyword evidence="1" id="KW-0175">Coiled coil</keyword>
<dbReference type="EMBL" id="JAIWJY010000002">
    <property type="protein sequence ID" value="MDE1205814.1"/>
    <property type="molecule type" value="Genomic_DNA"/>
</dbReference>
<evidence type="ECO:0000313" key="4">
    <source>
        <dbReference type="Proteomes" id="UP001149303"/>
    </source>
</evidence>
<keyword evidence="2" id="KW-0472">Membrane</keyword>
<keyword evidence="2" id="KW-1133">Transmembrane helix</keyword>
<evidence type="ECO:0000313" key="3">
    <source>
        <dbReference type="EMBL" id="MDE1205814.1"/>
    </source>
</evidence>
<proteinExistence type="predicted"/>
<feature type="coiled-coil region" evidence="1">
    <location>
        <begin position="34"/>
        <end position="79"/>
    </location>
</feature>
<accession>A0A9X4EMI9</accession>
<evidence type="ECO:0000256" key="2">
    <source>
        <dbReference type="SAM" id="Phobius"/>
    </source>
</evidence>
<organism evidence="3 4">
    <name type="scientific">Tenacibaculum larymnensis</name>
    <dbReference type="NCBI Taxonomy" id="2878201"/>
    <lineage>
        <taxon>Bacteria</taxon>
        <taxon>Pseudomonadati</taxon>
        <taxon>Bacteroidota</taxon>
        <taxon>Flavobacteriia</taxon>
        <taxon>Flavobacteriales</taxon>
        <taxon>Flavobacteriaceae</taxon>
        <taxon>Tenacibaculum</taxon>
    </lineage>
</organism>
<dbReference type="Proteomes" id="UP001149303">
    <property type="component" value="Unassembled WGS sequence"/>
</dbReference>
<protein>
    <submittedName>
        <fullName evidence="3">Uncharacterized protein</fullName>
    </submittedName>
</protein>
<comment type="caution">
    <text evidence="3">The sequence shown here is derived from an EMBL/GenBank/DDBJ whole genome shotgun (WGS) entry which is preliminary data.</text>
</comment>
<dbReference type="AlphaFoldDB" id="A0A9X4EMI9"/>
<sequence>MKEVLEIFLQNPILFLLGLVLIGSYFFFKKKFENLADKDDISDLTREVENVKKEFNEDLEKLKVNLEILKSHKVNLVNEKRKTIYDFWSSMNLLTEKSINIFNYNIDDFDSYNHFKGDINKSYENFTLNRYSFELKLHEFIDEEFKRIIGDFSKLIIKKHLLLYEIGLEIVDFKFKLKKDEVEISYYDSIVDKYSKSSKTYMDELYPKLQLIKEKLILITESLHK</sequence>
<feature type="transmembrane region" description="Helical" evidence="2">
    <location>
        <begin position="12"/>
        <end position="28"/>
    </location>
</feature>
<evidence type="ECO:0000256" key="1">
    <source>
        <dbReference type="SAM" id="Coils"/>
    </source>
</evidence>
<keyword evidence="2" id="KW-0812">Transmembrane</keyword>
<dbReference type="RefSeq" id="WP_274639157.1">
    <property type="nucleotide sequence ID" value="NZ_JAIWJY010000002.1"/>
</dbReference>
<gene>
    <name evidence="3" type="ORF">LCI24_03305</name>
</gene>
<keyword evidence="4" id="KW-1185">Reference proteome</keyword>
<reference evidence="3" key="1">
    <citation type="submission" date="2021-09" db="EMBL/GenBank/DDBJ databases">
        <authorList>
            <person name="Smyrli M."/>
        </authorList>
    </citation>
    <scope>NUCLEOTIDE SEQUENCE</scope>
    <source>
        <strain evidence="3">LAR25</strain>
    </source>
</reference>